<evidence type="ECO:0000256" key="6">
    <source>
        <dbReference type="ARBA" id="ARBA00023163"/>
    </source>
</evidence>
<feature type="region of interest" description="Disordered" evidence="10">
    <location>
        <begin position="675"/>
        <end position="714"/>
    </location>
</feature>
<dbReference type="GO" id="GO:0003712">
    <property type="term" value="F:transcription coregulator activity"/>
    <property type="evidence" value="ECO:0007669"/>
    <property type="project" value="UniProtKB-UniRule"/>
</dbReference>
<feature type="region of interest" description="Disordered" evidence="10">
    <location>
        <begin position="1044"/>
        <end position="1085"/>
    </location>
</feature>
<keyword evidence="6 9" id="KW-0804">Transcription</keyword>
<dbReference type="Pfam" id="PF08638">
    <property type="entry name" value="Med14"/>
    <property type="match status" value="1"/>
</dbReference>
<evidence type="ECO:0000313" key="12">
    <source>
        <dbReference type="EMBL" id="CAI4216197.1"/>
    </source>
</evidence>
<dbReference type="GO" id="GO:0006357">
    <property type="term" value="P:regulation of transcription by RNA polymerase II"/>
    <property type="evidence" value="ECO:0007669"/>
    <property type="project" value="InterPro"/>
</dbReference>
<keyword evidence="4 9" id="KW-0805">Transcription regulation</keyword>
<dbReference type="OrthoDB" id="205099at2759"/>
<dbReference type="EMBL" id="CALLCH030000015">
    <property type="protein sequence ID" value="CAI4216197.1"/>
    <property type="molecule type" value="Genomic_DNA"/>
</dbReference>
<protein>
    <recommendedName>
        <fullName evidence="3 9">Mediator of RNA polymerase II transcription subunit 14</fullName>
    </recommendedName>
    <alternativeName>
        <fullName evidence="8 9">Mediator complex subunit 14</fullName>
    </alternativeName>
</protein>
<accession>A0A9P1H552</accession>
<comment type="subunit">
    <text evidence="9">Component of the Mediator complex.</text>
</comment>
<reference evidence="12" key="1">
    <citation type="submission" date="2022-11" db="EMBL/GenBank/DDBJ databases">
        <authorList>
            <person name="Scott C."/>
            <person name="Bruce N."/>
        </authorList>
    </citation>
    <scope>NUCLEOTIDE SEQUENCE</scope>
</reference>
<evidence type="ECO:0000256" key="7">
    <source>
        <dbReference type="ARBA" id="ARBA00023242"/>
    </source>
</evidence>
<feature type="compositionally biased region" description="Low complexity" evidence="10">
    <location>
        <begin position="1052"/>
        <end position="1074"/>
    </location>
</feature>
<keyword evidence="5 9" id="KW-0010">Activator</keyword>
<sequence>MADVSAQNGALANHDRNPHLNGAEGVGPKVAGSTPNGASKQVDGAVESVKQALDSRRRMNDLPDEIVHIADGYIPLSLLLSRLAQQTHNVLQEKVQQLARMPLPPPPAAVNGNQSGLSKDEFDNSHESLSKKVNLLSFIQTIHGKWVKALVIANWSRESELVTKLIDLKSHLNDQLMQFDTRLDQVVELKRSLIFARVPSPDLKTALQVLSCGNGDWMPDLGYIEPPPLKREDHVKWLEDLDTCLSMRLNLHDYDKIPAIKGEFEVDLTVADEDPEKQFWFIDFRFGFAPAARELAAHFKPLLESHVNNALAKDNLSGCYQLLHEFVLSHKVGELRRQAYELARTSWTRTLAIEPLDRSFSIQYWLLRQNQNTSSVPAYSRYAVPQLPTVPKSWIIVSVVSARKPDGSPDAKSSSRLAVKWFRDGKEVKDANIEFDHNDLSTEKLLKVVIAKHVEHILRSIHKKLQPAPRFASQEAAMTLHISATEPGESFLTMQLSATEAVTLRVEPASGKFNLHPTSKAAFQAEGRLNAGGKDPAEDGATYLEYLRCIHLSEEISRKGRPQGWVSVKSPLSHEDVKTVFRPQEPFQISCFQRLGIDSKWYVLLVMSLHGDEWWVFRSNRSLDQVLFKAAAPAQRTRTWNHLWNNLTTFVAAVIAHATDLAELHRRRFRYENRGNKNFSLPNEEQSDHSLLPEEKHQPLPQSNTDSLKDGSLPAASHMNEAFETRRVESPRRPTGARKPWAADFVEIRYSGVQSIPGGNPTSARQLTCGQDAVVRVLDKKKFALLTGKLGHDVFYNARRGEFCVRLRTSVGASVVRTLKTRLQAIDRVVDSLDAMRVAKGAIKCEQVTLEKVVFTYTDTGAAEGAKRWRVSLDLSKDSIVLGLENGNPHLRVLDHLTSLVNAPRGISNLILVLPMSLTILTVLDKIQNAWKDIAKNDKGALVITAKSLDWITLCYELPETPNRPRSVRIDVRARTRNGKLWWFVNRADQEDHDYFAQKLRKVWEARNVPWRSLSSGAATQIDDRSLNLLLGLDQTVREAVIGSPAGGSGGAQTTAGKANVLTGSSSTASATAAVGSRAKPVTLD</sequence>
<evidence type="ECO:0000256" key="8">
    <source>
        <dbReference type="ARBA" id="ARBA00032007"/>
    </source>
</evidence>
<keyword evidence="13" id="KW-1185">Reference proteome</keyword>
<feature type="region of interest" description="Disordered" evidence="10">
    <location>
        <begin position="1"/>
        <end position="45"/>
    </location>
</feature>
<dbReference type="InterPro" id="IPR055122">
    <property type="entry name" value="Med14_N"/>
</dbReference>
<comment type="function">
    <text evidence="9">Component of the Mediator complex, a coactivator involved in the regulated transcription of nearly all RNA polymerase II-dependent genes. Mediator functions as a bridge to convey information from gene-specific regulatory proteins to the basal RNA polymerase II transcription machinery. Mediator is recruited to promoters by direct interactions with regulatory proteins and serves as a scaffold for the assembly of a functional preinitiation complex with RNA polymerase II and the general transcription factors.</text>
</comment>
<dbReference type="PANTHER" id="PTHR12809">
    <property type="entry name" value="MEDIATOR COMPLEX SUBUNIT"/>
    <property type="match status" value="1"/>
</dbReference>
<evidence type="ECO:0000256" key="4">
    <source>
        <dbReference type="ARBA" id="ARBA00023015"/>
    </source>
</evidence>
<evidence type="ECO:0000313" key="13">
    <source>
        <dbReference type="Proteomes" id="UP000838763"/>
    </source>
</evidence>
<gene>
    <name evidence="12" type="ORF">PPNO1_LOCUS5859</name>
</gene>
<comment type="subcellular location">
    <subcellularLocation>
        <location evidence="1 9">Nucleus</location>
    </subcellularLocation>
</comment>
<name>A0A9P1H552_9PEZI</name>
<dbReference type="AlphaFoldDB" id="A0A9P1H552"/>
<organism evidence="12 13">
    <name type="scientific">Parascedosporium putredinis</name>
    <dbReference type="NCBI Taxonomy" id="1442378"/>
    <lineage>
        <taxon>Eukaryota</taxon>
        <taxon>Fungi</taxon>
        <taxon>Dikarya</taxon>
        <taxon>Ascomycota</taxon>
        <taxon>Pezizomycotina</taxon>
        <taxon>Sordariomycetes</taxon>
        <taxon>Hypocreomycetidae</taxon>
        <taxon>Microascales</taxon>
        <taxon>Microascaceae</taxon>
        <taxon>Parascedosporium</taxon>
    </lineage>
</organism>
<dbReference type="Proteomes" id="UP000838763">
    <property type="component" value="Unassembled WGS sequence"/>
</dbReference>
<evidence type="ECO:0000256" key="2">
    <source>
        <dbReference type="ARBA" id="ARBA00007813"/>
    </source>
</evidence>
<dbReference type="GO" id="GO:0070847">
    <property type="term" value="C:core mediator complex"/>
    <property type="evidence" value="ECO:0007669"/>
    <property type="project" value="TreeGrafter"/>
</dbReference>
<proteinExistence type="inferred from homology"/>
<evidence type="ECO:0000256" key="10">
    <source>
        <dbReference type="SAM" id="MobiDB-lite"/>
    </source>
</evidence>
<dbReference type="GO" id="GO:0016592">
    <property type="term" value="C:mediator complex"/>
    <property type="evidence" value="ECO:0007669"/>
    <property type="project" value="UniProtKB-UniRule"/>
</dbReference>
<comment type="caution">
    <text evidence="12">The sequence shown here is derived from an EMBL/GenBank/DDBJ whole genome shotgun (WGS) entry which is preliminary data.</text>
</comment>
<evidence type="ECO:0000256" key="9">
    <source>
        <dbReference type="RuleBase" id="RU365082"/>
    </source>
</evidence>
<feature type="compositionally biased region" description="Basic and acidic residues" evidence="10">
    <location>
        <begin position="686"/>
        <end position="698"/>
    </location>
</feature>
<evidence type="ECO:0000256" key="5">
    <source>
        <dbReference type="ARBA" id="ARBA00023159"/>
    </source>
</evidence>
<dbReference type="Pfam" id="PF26204">
    <property type="entry name" value="Med14_fung"/>
    <property type="match status" value="1"/>
</dbReference>
<feature type="domain" description="Mediator complex subunit MED14 N-terminal" evidence="11">
    <location>
        <begin position="73"/>
        <end position="261"/>
    </location>
</feature>
<comment type="similarity">
    <text evidence="2 9">Belongs to the Mediator complex subunit 14 family.</text>
</comment>
<keyword evidence="7 9" id="KW-0539">Nucleus</keyword>
<feature type="compositionally biased region" description="Polar residues" evidence="10">
    <location>
        <begin position="1"/>
        <end position="10"/>
    </location>
</feature>
<dbReference type="InterPro" id="IPR013947">
    <property type="entry name" value="Mediator_Med14"/>
</dbReference>
<evidence type="ECO:0000256" key="1">
    <source>
        <dbReference type="ARBA" id="ARBA00004123"/>
    </source>
</evidence>
<evidence type="ECO:0000256" key="3">
    <source>
        <dbReference type="ARBA" id="ARBA00019619"/>
    </source>
</evidence>
<dbReference type="PANTHER" id="PTHR12809:SF2">
    <property type="entry name" value="MEDIATOR OF RNA POLYMERASE II TRANSCRIPTION SUBUNIT 14"/>
    <property type="match status" value="1"/>
</dbReference>
<evidence type="ECO:0000259" key="11">
    <source>
        <dbReference type="Pfam" id="PF08638"/>
    </source>
</evidence>